<gene>
    <name evidence="3" type="ORF">NCCP1664_07530</name>
</gene>
<proteinExistence type="predicted"/>
<dbReference type="EMBL" id="BKDJ01000002">
    <property type="protein sequence ID" value="GER22256.1"/>
    <property type="molecule type" value="Genomic_DNA"/>
</dbReference>
<feature type="chain" id="PRO_5022985986" evidence="2">
    <location>
        <begin position="26"/>
        <end position="363"/>
    </location>
</feature>
<dbReference type="InterPro" id="IPR012334">
    <property type="entry name" value="Pectin_lyas_fold"/>
</dbReference>
<dbReference type="Proteomes" id="UP000325307">
    <property type="component" value="Unassembled WGS sequence"/>
</dbReference>
<dbReference type="OrthoDB" id="264773at2"/>
<accession>A0A5A7NNZ9</accession>
<dbReference type="Gene3D" id="2.160.20.10">
    <property type="entry name" value="Single-stranded right-handed beta-helix, Pectin lyase-like"/>
    <property type="match status" value="1"/>
</dbReference>
<dbReference type="RefSeq" id="WP_149955886.1">
    <property type="nucleotide sequence ID" value="NZ_BKDJ01000002.1"/>
</dbReference>
<keyword evidence="2" id="KW-0732">Signal</keyword>
<dbReference type="InterPro" id="IPR006626">
    <property type="entry name" value="PbH1"/>
</dbReference>
<name>A0A5A7NNZ9_9MICC</name>
<dbReference type="SUPFAM" id="SSF51126">
    <property type="entry name" value="Pectin lyase-like"/>
    <property type="match status" value="1"/>
</dbReference>
<evidence type="ECO:0000313" key="3">
    <source>
        <dbReference type="EMBL" id="GER22256.1"/>
    </source>
</evidence>
<comment type="caution">
    <text evidence="3">The sequence shown here is derived from an EMBL/GenBank/DDBJ whole genome shotgun (WGS) entry which is preliminary data.</text>
</comment>
<feature type="compositionally biased region" description="Low complexity" evidence="1">
    <location>
        <begin position="36"/>
        <end position="56"/>
    </location>
</feature>
<reference evidence="3 4" key="1">
    <citation type="submission" date="2019-09" db="EMBL/GenBank/DDBJ databases">
        <title>Arthrobacter zafarii sp. nov., a moderately thermotolerant and halotolerant actinobacterium isolated from Cholistan desert soil of Pakistan.</title>
        <authorList>
            <person name="Amin A."/>
            <person name="Ahmed I."/>
            <person name="Khalid N."/>
            <person name="Schumann P."/>
            <person name="Busse H.J."/>
            <person name="Khan I.U."/>
            <person name="Li S."/>
            <person name="Li W.J."/>
        </authorList>
    </citation>
    <scope>NUCLEOTIDE SEQUENCE [LARGE SCALE GENOMIC DNA]</scope>
    <source>
        <strain evidence="3 4">NCCP-1664</strain>
    </source>
</reference>
<feature type="region of interest" description="Disordered" evidence="1">
    <location>
        <begin position="29"/>
        <end position="72"/>
    </location>
</feature>
<evidence type="ECO:0000256" key="1">
    <source>
        <dbReference type="SAM" id="MobiDB-lite"/>
    </source>
</evidence>
<evidence type="ECO:0000256" key="2">
    <source>
        <dbReference type="SAM" id="SignalP"/>
    </source>
</evidence>
<evidence type="ECO:0000313" key="4">
    <source>
        <dbReference type="Proteomes" id="UP000325307"/>
    </source>
</evidence>
<dbReference type="AlphaFoldDB" id="A0A5A7NNZ9"/>
<dbReference type="InterPro" id="IPR011050">
    <property type="entry name" value="Pectin_lyase_fold/virulence"/>
</dbReference>
<protein>
    <submittedName>
        <fullName evidence="3">Uncharacterized protein</fullName>
    </submittedName>
</protein>
<organism evidence="3 4">
    <name type="scientific">Zafaria cholistanensis</name>
    <dbReference type="NCBI Taxonomy" id="1682741"/>
    <lineage>
        <taxon>Bacteria</taxon>
        <taxon>Bacillati</taxon>
        <taxon>Actinomycetota</taxon>
        <taxon>Actinomycetes</taxon>
        <taxon>Micrococcales</taxon>
        <taxon>Micrococcaceae</taxon>
        <taxon>Zafaria</taxon>
    </lineage>
</organism>
<keyword evidence="4" id="KW-1185">Reference proteome</keyword>
<feature type="signal peptide" evidence="2">
    <location>
        <begin position="1"/>
        <end position="25"/>
    </location>
</feature>
<sequence length="363" mass="37184">MTKRPLALLAVLLTLALGAVVLAMAATGPSGGRDSGAGAPPGAPASGSAPTPSAVPDATAPPSASGAVPGCPEATVTVATDGELHNVLEEPEPGTVIVLADGVYEGNFTGTGDGTADRPITVCGSARAILDGGGIEEGYVFHLDQAAHWVLQGFTVRNGQKGVMADEVTHSVIRGLTVTDTGDEAVHLRKFSTDNRVLGNTISDTGQRKPKFGEGIYIGTAESNWCDISNCKPDRSDRNEIVGNTISATTAESVDIKEGTSNGVLRDNRFDGAGLKEADSWVDVKGKGWTIAGNAGTNSPKDGYQTHEILDGWGTGNVFRGNTAHVNGPGYGYALTPVLENVVECSNRATAAKSGLSNEPCAS</sequence>
<dbReference type="SMART" id="SM00710">
    <property type="entry name" value="PbH1"/>
    <property type="match status" value="6"/>
</dbReference>